<protein>
    <recommendedName>
        <fullName evidence="2">dDENN domain-containing protein</fullName>
    </recommendedName>
</protein>
<dbReference type="InterPro" id="IPR002885">
    <property type="entry name" value="PPR_rpt"/>
</dbReference>
<dbReference type="Gene3D" id="1.25.40.10">
    <property type="entry name" value="Tetratricopeptide repeat domain"/>
    <property type="match status" value="1"/>
</dbReference>
<evidence type="ECO:0000256" key="1">
    <source>
        <dbReference type="PROSITE-ProRule" id="PRU00708"/>
    </source>
</evidence>
<dbReference type="NCBIfam" id="TIGR00756">
    <property type="entry name" value="PPR"/>
    <property type="match status" value="1"/>
</dbReference>
<evidence type="ECO:0000259" key="2">
    <source>
        <dbReference type="SMART" id="SM00801"/>
    </source>
</evidence>
<name>A0AAF3J2L7_9BILA</name>
<keyword evidence="3" id="KW-1185">Reference proteome</keyword>
<dbReference type="GO" id="GO:0032483">
    <property type="term" value="P:regulation of Rab protein signal transduction"/>
    <property type="evidence" value="ECO:0007669"/>
    <property type="project" value="TreeGrafter"/>
</dbReference>
<dbReference type="PANTHER" id="PTHR12296">
    <property type="entry name" value="DENN DOMAIN-CONTAINING PROTEIN 4"/>
    <property type="match status" value="1"/>
</dbReference>
<dbReference type="GO" id="GO:0005085">
    <property type="term" value="F:guanyl-nucleotide exchange factor activity"/>
    <property type="evidence" value="ECO:0007669"/>
    <property type="project" value="UniProtKB-ARBA"/>
</dbReference>
<proteinExistence type="predicted"/>
<feature type="domain" description="dDENN" evidence="2">
    <location>
        <begin position="1"/>
        <end position="64"/>
    </location>
</feature>
<dbReference type="InterPro" id="IPR051696">
    <property type="entry name" value="DENN_Domain_GEFs"/>
</dbReference>
<sequence length="294" mass="33701">MASIMRGYQAFLRPIVSAPKCKSATDTGNLFDIDGFLRTRDKEKQEFYRRFCSTQSFIRFIGRAIICFGQKKRVLTSGNYWKSTLPLSSNTVFIPPLEPLINVESGTERGFRYNGFPRTLDFNHFQMNKLNIEQTNDSKQQIPMVEKEIGRCAAVRTKHETRSSLMMAANGVRTQKIILAQDIAVLRLLSVVQCNCHPCLPFQRTNGRLYVWLFMVLSRLEATEVIPLDQVCYRILIEMCGQYGEPHLAVRVLYAMRRSGLEQNAVTYGLYHRAVMNVEWPSPSRVRAEQTGIA</sequence>
<evidence type="ECO:0000313" key="4">
    <source>
        <dbReference type="WBParaSite" id="MBELARI_LOCUS1232"/>
    </source>
</evidence>
<dbReference type="AlphaFoldDB" id="A0AAF3J2L7"/>
<accession>A0AAF3J2L7</accession>
<evidence type="ECO:0000313" key="3">
    <source>
        <dbReference type="Proteomes" id="UP000887575"/>
    </source>
</evidence>
<dbReference type="PANTHER" id="PTHR12296:SF30">
    <property type="entry name" value="DENN DOMAIN-CONTAINING PROTEIN CRAG"/>
    <property type="match status" value="1"/>
</dbReference>
<dbReference type="PROSITE" id="PS51375">
    <property type="entry name" value="PPR"/>
    <property type="match status" value="1"/>
</dbReference>
<reference evidence="4" key="1">
    <citation type="submission" date="2024-02" db="UniProtKB">
        <authorList>
            <consortium name="WormBaseParasite"/>
        </authorList>
    </citation>
    <scope>IDENTIFICATION</scope>
</reference>
<dbReference type="InterPro" id="IPR005112">
    <property type="entry name" value="dDENN_dom"/>
</dbReference>
<organism evidence="3 4">
    <name type="scientific">Mesorhabditis belari</name>
    <dbReference type="NCBI Taxonomy" id="2138241"/>
    <lineage>
        <taxon>Eukaryota</taxon>
        <taxon>Metazoa</taxon>
        <taxon>Ecdysozoa</taxon>
        <taxon>Nematoda</taxon>
        <taxon>Chromadorea</taxon>
        <taxon>Rhabditida</taxon>
        <taxon>Rhabditina</taxon>
        <taxon>Rhabditomorpha</taxon>
        <taxon>Rhabditoidea</taxon>
        <taxon>Rhabditidae</taxon>
        <taxon>Mesorhabditinae</taxon>
        <taxon>Mesorhabditis</taxon>
    </lineage>
</organism>
<dbReference type="InterPro" id="IPR011990">
    <property type="entry name" value="TPR-like_helical_dom_sf"/>
</dbReference>
<dbReference type="Proteomes" id="UP000887575">
    <property type="component" value="Unassembled WGS sequence"/>
</dbReference>
<dbReference type="Pfam" id="PF03455">
    <property type="entry name" value="dDENN"/>
    <property type="match status" value="1"/>
</dbReference>
<feature type="repeat" description="PPR" evidence="1">
    <location>
        <begin position="229"/>
        <end position="263"/>
    </location>
</feature>
<dbReference type="SMART" id="SM00801">
    <property type="entry name" value="dDENN"/>
    <property type="match status" value="1"/>
</dbReference>
<dbReference type="WBParaSite" id="MBELARI_LOCUS1232">
    <property type="protein sequence ID" value="MBELARI_LOCUS1232"/>
    <property type="gene ID" value="MBELARI_LOCUS1232"/>
</dbReference>
<dbReference type="GO" id="GO:0031410">
    <property type="term" value="C:cytoplasmic vesicle"/>
    <property type="evidence" value="ECO:0007669"/>
    <property type="project" value="TreeGrafter"/>
</dbReference>